<dbReference type="AlphaFoldDB" id="A0AA88RYR6"/>
<keyword evidence="1" id="KW-0479">Metal-binding</keyword>
<reference evidence="6" key="1">
    <citation type="submission" date="2022-12" db="EMBL/GenBank/DDBJ databases">
        <title>Draft genome assemblies for two species of Escallonia (Escalloniales).</title>
        <authorList>
            <person name="Chanderbali A."/>
            <person name="Dervinis C."/>
            <person name="Anghel I."/>
            <person name="Soltis D."/>
            <person name="Soltis P."/>
            <person name="Zapata F."/>
        </authorList>
    </citation>
    <scope>NUCLEOTIDE SEQUENCE</scope>
    <source>
        <strain evidence="6">UCBG92.1500</strain>
        <tissue evidence="6">Leaf</tissue>
    </source>
</reference>
<proteinExistence type="predicted"/>
<protein>
    <recommendedName>
        <fullName evidence="5">ZF-HD dimerization-type domain-containing protein</fullName>
    </recommendedName>
</protein>
<organism evidence="6 7">
    <name type="scientific">Escallonia rubra</name>
    <dbReference type="NCBI Taxonomy" id="112253"/>
    <lineage>
        <taxon>Eukaryota</taxon>
        <taxon>Viridiplantae</taxon>
        <taxon>Streptophyta</taxon>
        <taxon>Embryophyta</taxon>
        <taxon>Tracheophyta</taxon>
        <taxon>Spermatophyta</taxon>
        <taxon>Magnoliopsida</taxon>
        <taxon>eudicotyledons</taxon>
        <taxon>Gunneridae</taxon>
        <taxon>Pentapetalae</taxon>
        <taxon>asterids</taxon>
        <taxon>campanulids</taxon>
        <taxon>Escalloniales</taxon>
        <taxon>Escalloniaceae</taxon>
        <taxon>Escallonia</taxon>
    </lineage>
</organism>
<dbReference type="Gene3D" id="1.10.10.60">
    <property type="entry name" value="Homeodomain-like"/>
    <property type="match status" value="1"/>
</dbReference>
<comment type="caution">
    <text evidence="6">The sequence shown here is derived from an EMBL/GenBank/DDBJ whole genome shotgun (WGS) entry which is preliminary data.</text>
</comment>
<dbReference type="Proteomes" id="UP001187471">
    <property type="component" value="Unassembled WGS sequence"/>
</dbReference>
<sequence length="203" mass="23121">MENESSFVYGRCKKNYAAAKGYVINDGCNEFTQNVDGLPNCEACGCHRNFHLLQEGGRNHNHNYVGHLINSGNDRNTIADNSEGRRIDENQDDLNGRRGDFNKNGKELLHVIQVKENNGTEEIERCDEFAKKHRKSYTNDQVVQMHALANKLGWTTATRERASEISMCCEAMGVKKDSFRIWMNNHKRLSRLRGTCKVDGTSH</sequence>
<dbReference type="GO" id="GO:0008270">
    <property type="term" value="F:zinc ion binding"/>
    <property type="evidence" value="ECO:0007669"/>
    <property type="project" value="UniProtKB-KW"/>
</dbReference>
<keyword evidence="2" id="KW-0863">Zinc-finger</keyword>
<evidence type="ECO:0000256" key="4">
    <source>
        <dbReference type="SAM" id="MobiDB-lite"/>
    </source>
</evidence>
<dbReference type="InterPro" id="IPR009057">
    <property type="entry name" value="Homeodomain-like_sf"/>
</dbReference>
<feature type="compositionally biased region" description="Basic and acidic residues" evidence="4">
    <location>
        <begin position="82"/>
        <end position="99"/>
    </location>
</feature>
<feature type="region of interest" description="Disordered" evidence="4">
    <location>
        <begin position="75"/>
        <end position="99"/>
    </location>
</feature>
<dbReference type="InterPro" id="IPR006456">
    <property type="entry name" value="ZF_HD_homeobox_Cys/His_dimer"/>
</dbReference>
<dbReference type="Pfam" id="PF04770">
    <property type="entry name" value="ZF-HD_dimer"/>
    <property type="match status" value="1"/>
</dbReference>
<evidence type="ECO:0000256" key="1">
    <source>
        <dbReference type="ARBA" id="ARBA00022723"/>
    </source>
</evidence>
<evidence type="ECO:0000313" key="6">
    <source>
        <dbReference type="EMBL" id="KAK2988586.1"/>
    </source>
</evidence>
<evidence type="ECO:0000256" key="2">
    <source>
        <dbReference type="ARBA" id="ARBA00022771"/>
    </source>
</evidence>
<evidence type="ECO:0000313" key="7">
    <source>
        <dbReference type="Proteomes" id="UP001187471"/>
    </source>
</evidence>
<gene>
    <name evidence="6" type="ORF">RJ640_011556</name>
</gene>
<dbReference type="EMBL" id="JAVXUO010000847">
    <property type="protein sequence ID" value="KAK2988586.1"/>
    <property type="molecule type" value="Genomic_DNA"/>
</dbReference>
<dbReference type="GO" id="GO:0000976">
    <property type="term" value="F:transcription cis-regulatory region binding"/>
    <property type="evidence" value="ECO:0007669"/>
    <property type="project" value="TreeGrafter"/>
</dbReference>
<dbReference type="PANTHER" id="PTHR31948:SF140">
    <property type="entry name" value="ZINC-FINGER HOMEODOMAIN PROTEIN 2"/>
    <property type="match status" value="1"/>
</dbReference>
<evidence type="ECO:0000259" key="5">
    <source>
        <dbReference type="PROSITE" id="PS51523"/>
    </source>
</evidence>
<dbReference type="GO" id="GO:0050793">
    <property type="term" value="P:regulation of developmental process"/>
    <property type="evidence" value="ECO:0007669"/>
    <property type="project" value="TreeGrafter"/>
</dbReference>
<feature type="domain" description="ZF-HD dimerization-type" evidence="5">
    <location>
        <begin position="9"/>
        <end position="54"/>
    </location>
</feature>
<dbReference type="GO" id="GO:0003700">
    <property type="term" value="F:DNA-binding transcription factor activity"/>
    <property type="evidence" value="ECO:0007669"/>
    <property type="project" value="TreeGrafter"/>
</dbReference>
<dbReference type="GO" id="GO:0005634">
    <property type="term" value="C:nucleus"/>
    <property type="evidence" value="ECO:0007669"/>
    <property type="project" value="TreeGrafter"/>
</dbReference>
<dbReference type="SUPFAM" id="SSF46689">
    <property type="entry name" value="Homeodomain-like"/>
    <property type="match status" value="1"/>
</dbReference>
<dbReference type="PANTHER" id="PTHR31948">
    <property type="entry name" value="ZINC-FINGER HOMEODOMAIN PROTEIN 2"/>
    <property type="match status" value="1"/>
</dbReference>
<keyword evidence="7" id="KW-1185">Reference proteome</keyword>
<accession>A0AA88RYR6</accession>
<dbReference type="PROSITE" id="PS51523">
    <property type="entry name" value="ZF_HD_DIMER"/>
    <property type="match status" value="1"/>
</dbReference>
<name>A0AA88RYR6_9ASTE</name>
<keyword evidence="3" id="KW-0862">Zinc</keyword>
<evidence type="ECO:0000256" key="3">
    <source>
        <dbReference type="ARBA" id="ARBA00022833"/>
    </source>
</evidence>